<accession>A3D0T1</accession>
<sequence length="131" mass="15146">MSQLSYMEKLLDGVEVEWKALKDVLVRTKGTKITAGQMKTIHKDGAPLKIFAGGKTVAFVDFEDIPEKDVNREPSIIVKSRGFIEFEYYEKPFSHKNEMWSYHSDDDAIHIKFVYHFLKLNEPAFFKTVVA</sequence>
<reference evidence="3 4" key="1">
    <citation type="submission" date="2007-02" db="EMBL/GenBank/DDBJ databases">
        <title>Complete sequence of chromosome of Shewanella baltica OS155.</title>
        <authorList>
            <consortium name="US DOE Joint Genome Institute"/>
            <person name="Copeland A."/>
            <person name="Lucas S."/>
            <person name="Lapidus A."/>
            <person name="Barry K."/>
            <person name="Detter J.C."/>
            <person name="Glavina del Rio T."/>
            <person name="Hammon N."/>
            <person name="Israni S."/>
            <person name="Dalin E."/>
            <person name="Tice H."/>
            <person name="Pitluck S."/>
            <person name="Sims D.R."/>
            <person name="Brettin T."/>
            <person name="Bruce D."/>
            <person name="Han C."/>
            <person name="Tapia R."/>
            <person name="Brainard J."/>
            <person name="Schmutz J."/>
            <person name="Larimer F."/>
            <person name="Land M."/>
            <person name="Hauser L."/>
            <person name="Kyrpides N."/>
            <person name="Mikhailova N."/>
            <person name="Brettar I."/>
            <person name="Klappenbach J."/>
            <person name="Konstantinidis K."/>
            <person name="Rodrigues J."/>
            <person name="Tiedje J."/>
            <person name="Richardson P."/>
        </authorList>
    </citation>
    <scope>NUCLEOTIDE SEQUENCE [LARGE SCALE GENOMIC DNA]</scope>
    <source>
        <strain evidence="4">OS155 / ATCC BAA-1091</strain>
    </source>
</reference>
<dbReference type="Gene3D" id="3.90.220.20">
    <property type="entry name" value="DNA methylase specificity domains"/>
    <property type="match status" value="1"/>
</dbReference>
<proteinExistence type="predicted"/>
<keyword evidence="4" id="KW-1185">Reference proteome</keyword>
<dbReference type="GO" id="GO:0003677">
    <property type="term" value="F:DNA binding"/>
    <property type="evidence" value="ECO:0007669"/>
    <property type="project" value="UniProtKB-KW"/>
</dbReference>
<dbReference type="RefSeq" id="WP_011845912.1">
    <property type="nucleotide sequence ID" value="NC_009052.1"/>
</dbReference>
<evidence type="ECO:0000256" key="1">
    <source>
        <dbReference type="ARBA" id="ARBA00022747"/>
    </source>
</evidence>
<dbReference type="InterPro" id="IPR044946">
    <property type="entry name" value="Restrct_endonuc_typeI_TRD_sf"/>
</dbReference>
<evidence type="ECO:0000313" key="3">
    <source>
        <dbReference type="EMBL" id="ABN60344.1"/>
    </source>
</evidence>
<dbReference type="STRING" id="325240.Sbal_0819"/>
<keyword evidence="2" id="KW-0238">DNA-binding</keyword>
<dbReference type="Proteomes" id="UP000001557">
    <property type="component" value="Chromosome"/>
</dbReference>
<organism evidence="3 4">
    <name type="scientific">Shewanella baltica (strain OS155 / ATCC BAA-1091)</name>
    <dbReference type="NCBI Taxonomy" id="325240"/>
    <lineage>
        <taxon>Bacteria</taxon>
        <taxon>Pseudomonadati</taxon>
        <taxon>Pseudomonadota</taxon>
        <taxon>Gammaproteobacteria</taxon>
        <taxon>Alteromonadales</taxon>
        <taxon>Shewanellaceae</taxon>
        <taxon>Shewanella</taxon>
    </lineage>
</organism>
<keyword evidence="1" id="KW-0680">Restriction system</keyword>
<gene>
    <name evidence="3" type="ordered locus">Sbal_0819</name>
</gene>
<dbReference type="REBASE" id="14793">
    <property type="entry name" value="S.SbaOSORF821P"/>
</dbReference>
<dbReference type="HOGENOM" id="CLU_1926135_0_0_6"/>
<protein>
    <submittedName>
        <fullName evidence="3">Type I restriction enzyme EcoprrI specificity protein</fullName>
    </submittedName>
</protein>
<dbReference type="SUPFAM" id="SSF116734">
    <property type="entry name" value="DNA methylase specificity domain"/>
    <property type="match status" value="1"/>
</dbReference>
<name>A3D0T1_SHEB5</name>
<dbReference type="KEGG" id="sbl:Sbal_0819"/>
<dbReference type="GO" id="GO:0009307">
    <property type="term" value="P:DNA restriction-modification system"/>
    <property type="evidence" value="ECO:0007669"/>
    <property type="project" value="UniProtKB-KW"/>
</dbReference>
<evidence type="ECO:0000313" key="4">
    <source>
        <dbReference type="Proteomes" id="UP000001557"/>
    </source>
</evidence>
<evidence type="ECO:0000256" key="2">
    <source>
        <dbReference type="ARBA" id="ARBA00023125"/>
    </source>
</evidence>
<dbReference type="AlphaFoldDB" id="A3D0T1"/>
<dbReference type="EMBL" id="CP000563">
    <property type="protein sequence ID" value="ABN60344.1"/>
    <property type="molecule type" value="Genomic_DNA"/>
</dbReference>